<name>H1XT48_CALAY</name>
<evidence type="ECO:0000256" key="1">
    <source>
        <dbReference type="ARBA" id="ARBA00022801"/>
    </source>
</evidence>
<feature type="domain" description="GAF" evidence="3">
    <location>
        <begin position="160"/>
        <end position="309"/>
    </location>
</feature>
<dbReference type="eggNOG" id="COG2208">
    <property type="taxonomic scope" value="Bacteria"/>
</dbReference>
<dbReference type="RefSeq" id="WP_006929971.1">
    <property type="nucleotide sequence ID" value="NZ_CM001402.1"/>
</dbReference>
<dbReference type="Proteomes" id="UP000183868">
    <property type="component" value="Chromosome"/>
</dbReference>
<evidence type="ECO:0000259" key="4">
    <source>
        <dbReference type="SMART" id="SM00331"/>
    </source>
</evidence>
<accession>H1XT48</accession>
<reference evidence="5 8" key="2">
    <citation type="submission" date="2016-11" db="EMBL/GenBank/DDBJ databases">
        <title>Genomic analysis of Caldithrix abyssi and proposal of a novel bacterial phylum Caldithrichaeota.</title>
        <authorList>
            <person name="Kublanov I."/>
            <person name="Sigalova O."/>
            <person name="Gavrilov S."/>
            <person name="Lebedinsky A."/>
            <person name="Ivanova N."/>
            <person name="Daum C."/>
            <person name="Reddy T."/>
            <person name="Klenk H.P."/>
            <person name="Goker M."/>
            <person name="Reva O."/>
            <person name="Miroshnichenko M."/>
            <person name="Kyprides N."/>
            <person name="Woyke T."/>
            <person name="Gelfand M."/>
        </authorList>
    </citation>
    <scope>NUCLEOTIDE SEQUENCE [LARGE SCALE GENOMIC DNA]</scope>
    <source>
        <strain evidence="5 8">LF13</strain>
    </source>
</reference>
<dbReference type="InterPro" id="IPR052016">
    <property type="entry name" value="Bact_Sigma-Reg"/>
</dbReference>
<dbReference type="GO" id="GO:0016791">
    <property type="term" value="F:phosphatase activity"/>
    <property type="evidence" value="ECO:0007669"/>
    <property type="project" value="TreeGrafter"/>
</dbReference>
<dbReference type="SMART" id="SM00065">
    <property type="entry name" value="GAF"/>
    <property type="match status" value="1"/>
</dbReference>
<dbReference type="Pfam" id="PF01590">
    <property type="entry name" value="GAF"/>
    <property type="match status" value="1"/>
</dbReference>
<dbReference type="PaxDb" id="880073-Calab_3009"/>
<evidence type="ECO:0000313" key="8">
    <source>
        <dbReference type="Proteomes" id="UP000183868"/>
    </source>
</evidence>
<feature type="coiled-coil region" evidence="2">
    <location>
        <begin position="117"/>
        <end position="148"/>
    </location>
</feature>
<dbReference type="SMART" id="SM00331">
    <property type="entry name" value="PP2C_SIG"/>
    <property type="match status" value="1"/>
</dbReference>
<dbReference type="KEGG" id="caby:Cabys_1878"/>
<organism evidence="6 7">
    <name type="scientific">Caldithrix abyssi DSM 13497</name>
    <dbReference type="NCBI Taxonomy" id="880073"/>
    <lineage>
        <taxon>Bacteria</taxon>
        <taxon>Pseudomonadati</taxon>
        <taxon>Calditrichota</taxon>
        <taxon>Calditrichia</taxon>
        <taxon>Calditrichales</taxon>
        <taxon>Calditrichaceae</taxon>
        <taxon>Caldithrix</taxon>
    </lineage>
</organism>
<dbReference type="InterPro" id="IPR029016">
    <property type="entry name" value="GAF-like_dom_sf"/>
</dbReference>
<dbReference type="Gene3D" id="3.30.450.40">
    <property type="match status" value="1"/>
</dbReference>
<dbReference type="InterPro" id="IPR036457">
    <property type="entry name" value="PPM-type-like_dom_sf"/>
</dbReference>
<reference evidence="6 7" key="1">
    <citation type="submission" date="2011-09" db="EMBL/GenBank/DDBJ databases">
        <title>The permanent draft genome of Caldithrix abyssi DSM 13497.</title>
        <authorList>
            <consortium name="US DOE Joint Genome Institute (JGI-PGF)"/>
            <person name="Lucas S."/>
            <person name="Han J."/>
            <person name="Lapidus A."/>
            <person name="Bruce D."/>
            <person name="Goodwin L."/>
            <person name="Pitluck S."/>
            <person name="Peters L."/>
            <person name="Kyrpides N."/>
            <person name="Mavromatis K."/>
            <person name="Ivanova N."/>
            <person name="Mikhailova N."/>
            <person name="Chertkov O."/>
            <person name="Detter J.C."/>
            <person name="Tapia R."/>
            <person name="Han C."/>
            <person name="Land M."/>
            <person name="Hauser L."/>
            <person name="Markowitz V."/>
            <person name="Cheng J.-F."/>
            <person name="Hugenholtz P."/>
            <person name="Woyke T."/>
            <person name="Wu D."/>
            <person name="Spring S."/>
            <person name="Brambilla E."/>
            <person name="Klenk H.-P."/>
            <person name="Eisen J.A."/>
        </authorList>
    </citation>
    <scope>NUCLEOTIDE SEQUENCE [LARGE SCALE GENOMIC DNA]</scope>
    <source>
        <strain evidence="6 7">DSM 13497</strain>
    </source>
</reference>
<dbReference type="Pfam" id="PF07228">
    <property type="entry name" value="SpoIIE"/>
    <property type="match status" value="1"/>
</dbReference>
<dbReference type="OrthoDB" id="343514at2"/>
<evidence type="ECO:0000313" key="6">
    <source>
        <dbReference type="EMBL" id="EHO42615.1"/>
    </source>
</evidence>
<dbReference type="InParanoid" id="H1XT48"/>
<dbReference type="EMBL" id="CM001402">
    <property type="protein sequence ID" value="EHO42615.1"/>
    <property type="molecule type" value="Genomic_DNA"/>
</dbReference>
<dbReference type="AlphaFoldDB" id="H1XT48"/>
<keyword evidence="2" id="KW-0175">Coiled coil</keyword>
<dbReference type="EMBL" id="CP018099">
    <property type="protein sequence ID" value="APF18627.1"/>
    <property type="molecule type" value="Genomic_DNA"/>
</dbReference>
<protein>
    <submittedName>
        <fullName evidence="6">Protein serine/threonine phosphatase with GAF(S) sensor(S)</fullName>
    </submittedName>
    <submittedName>
        <fullName evidence="5">Sigma-B regulation protein RsbU (Phosphoserine phosphatase)</fullName>
    </submittedName>
</protein>
<dbReference type="STRING" id="880073.Cabys_1878"/>
<dbReference type="HOGENOM" id="CLU_000445_43_6_0"/>
<keyword evidence="7" id="KW-1185">Reference proteome</keyword>
<dbReference type="PANTHER" id="PTHR43156:SF2">
    <property type="entry name" value="STAGE II SPORULATION PROTEIN E"/>
    <property type="match status" value="1"/>
</dbReference>
<dbReference type="Proteomes" id="UP000004671">
    <property type="component" value="Chromosome"/>
</dbReference>
<dbReference type="SUPFAM" id="SSF55781">
    <property type="entry name" value="GAF domain-like"/>
    <property type="match status" value="1"/>
</dbReference>
<dbReference type="PANTHER" id="PTHR43156">
    <property type="entry name" value="STAGE II SPORULATION PROTEIN E-RELATED"/>
    <property type="match status" value="1"/>
</dbReference>
<gene>
    <name evidence="5" type="ORF">Cabys_1878</name>
    <name evidence="6" type="ORF">Calab_3009</name>
</gene>
<evidence type="ECO:0000313" key="5">
    <source>
        <dbReference type="EMBL" id="APF18627.1"/>
    </source>
</evidence>
<dbReference type="Gene3D" id="3.60.40.10">
    <property type="entry name" value="PPM-type phosphatase domain"/>
    <property type="match status" value="1"/>
</dbReference>
<sequence length="556" mass="63211">MKANDYYVLFEDSFRSWKESSGSEVGALIKYGDDKWIMVFPQSARKTISVTLSDVALQQLAEKKILPLSSLPPELRQLLETYRFEWVLSVGQKDFLILGKNSINEIAFLLLELCTRVFELLIRNKKLEEDLKRKSREMEDLLEKTSALHEISRSIESLTSLDNLLQDIVQKAMHLMNAESGSLLLFTEEGDELEFKVALGPKSGTVKPFRIKLGQGISGWVAEHGEPILIKDAYSDPRFDPSFDKRSGYRTRSFLCVPLRYKERILGVITILNRLNMEPFSEKDLELLLTFSTQAALAIENTRLLQEAIEKERLKADIKIASEIQKLLIPTELPSVAGLEVDATYIPCKEMSGDFYDVISIKGGKWAFLMADVSGKSIPAAMLMSNFQASVRTIFQFSDDLAWIMENLNRMIMRQTTSDRYITVFAAIYDPATGTLDYVNAGHNPPFILSESGEIVLLNKGGIFLGVLPWEYEKIRLQLKTNDLIIIYTDGLVEAMNEKEEEFELKNLQKLVRANRKQTLKELKETIIHAVRAHVGSQLLDDDFTLMLLRKTDANL</sequence>
<evidence type="ECO:0000259" key="3">
    <source>
        <dbReference type="SMART" id="SM00065"/>
    </source>
</evidence>
<keyword evidence="1" id="KW-0378">Hydrolase</keyword>
<evidence type="ECO:0000256" key="2">
    <source>
        <dbReference type="SAM" id="Coils"/>
    </source>
</evidence>
<feature type="domain" description="PPM-type phosphatase" evidence="4">
    <location>
        <begin position="336"/>
        <end position="551"/>
    </location>
</feature>
<proteinExistence type="predicted"/>
<dbReference type="InterPro" id="IPR001932">
    <property type="entry name" value="PPM-type_phosphatase-like_dom"/>
</dbReference>
<dbReference type="InterPro" id="IPR003018">
    <property type="entry name" value="GAF"/>
</dbReference>
<dbReference type="SUPFAM" id="SSF81606">
    <property type="entry name" value="PP2C-like"/>
    <property type="match status" value="1"/>
</dbReference>
<evidence type="ECO:0000313" key="7">
    <source>
        <dbReference type="Proteomes" id="UP000004671"/>
    </source>
</evidence>